<protein>
    <submittedName>
        <fullName evidence="2">Uncharacterized protein</fullName>
    </submittedName>
</protein>
<gene>
    <name evidence="2" type="ORF">MCHLO_01030</name>
</gene>
<dbReference type="Proteomes" id="UP000815677">
    <property type="component" value="Unassembled WGS sequence"/>
</dbReference>
<evidence type="ECO:0000313" key="3">
    <source>
        <dbReference type="Proteomes" id="UP000815677"/>
    </source>
</evidence>
<evidence type="ECO:0000313" key="2">
    <source>
        <dbReference type="EMBL" id="GAT43345.1"/>
    </source>
</evidence>
<feature type="compositionally biased region" description="Pro residues" evidence="1">
    <location>
        <begin position="18"/>
        <end position="29"/>
    </location>
</feature>
<proteinExistence type="predicted"/>
<dbReference type="EMBL" id="DF838854">
    <property type="protein sequence ID" value="GAT43345.1"/>
    <property type="molecule type" value="Genomic_DNA"/>
</dbReference>
<organism evidence="2 3">
    <name type="scientific">Mycena chlorophos</name>
    <name type="common">Agaric fungus</name>
    <name type="synonym">Agaricus chlorophos</name>
    <dbReference type="NCBI Taxonomy" id="658473"/>
    <lineage>
        <taxon>Eukaryota</taxon>
        <taxon>Fungi</taxon>
        <taxon>Dikarya</taxon>
        <taxon>Basidiomycota</taxon>
        <taxon>Agaricomycotina</taxon>
        <taxon>Agaricomycetes</taxon>
        <taxon>Agaricomycetidae</taxon>
        <taxon>Agaricales</taxon>
        <taxon>Marasmiineae</taxon>
        <taxon>Mycenaceae</taxon>
        <taxon>Mycena</taxon>
    </lineage>
</organism>
<feature type="compositionally biased region" description="Low complexity" evidence="1">
    <location>
        <begin position="56"/>
        <end position="77"/>
    </location>
</feature>
<feature type="compositionally biased region" description="Polar residues" evidence="1">
    <location>
        <begin position="39"/>
        <end position="55"/>
    </location>
</feature>
<name>A0ABQ0KWX9_MYCCL</name>
<feature type="region of interest" description="Disordered" evidence="1">
    <location>
        <begin position="1"/>
        <end position="82"/>
    </location>
</feature>
<evidence type="ECO:0000256" key="1">
    <source>
        <dbReference type="SAM" id="MobiDB-lite"/>
    </source>
</evidence>
<reference evidence="2" key="1">
    <citation type="submission" date="2014-09" db="EMBL/GenBank/DDBJ databases">
        <title>Genome sequence of the luminous mushroom Mycena chlorophos for searching fungal bioluminescence genes.</title>
        <authorList>
            <person name="Tanaka Y."/>
            <person name="Kasuga D."/>
            <person name="Oba Y."/>
            <person name="Hase S."/>
            <person name="Sato K."/>
            <person name="Oba Y."/>
            <person name="Sakakibara Y."/>
        </authorList>
    </citation>
    <scope>NUCLEOTIDE SEQUENCE</scope>
</reference>
<accession>A0ABQ0KWX9</accession>
<keyword evidence="3" id="KW-1185">Reference proteome</keyword>
<sequence>MPPLFPSSFRQTNMPIDPSSPPTSPPLPRRSPRKSNPSTASPSSPKRKTPNNGTTSNKSARSSQNASSGSRGLPSSSSDHEVEGTNMQLDDIVTFMLDFLPNRFPDYFTNGADTSAWSAGAVCVARRTYPYSQTSVAFTEAETVLNLFVEMPDPSSATIPIYSLEGGERPRVDGLDLRGKGSQRIAKHLQDDDFWAARMEQYEEGPMWQLPLRHTLHWNESAARIVIDAKILDCLQMSQQMIFDEHELDDSLRAFYSLWNTKASVDDKTSFAYLILQPEMKIPEQEIANTGVRLHGTLDYVVRVVSTAAGKMLKRNAVIGSMDLSPDSVACITTFDDPESMPQAISQAVAQLCRRFGTVPPL</sequence>